<keyword evidence="2" id="KW-1185">Reference proteome</keyword>
<proteinExistence type="predicted"/>
<evidence type="ECO:0000313" key="1">
    <source>
        <dbReference type="EMBL" id="AHY25370.1"/>
    </source>
</evidence>
<reference evidence="1 2" key="1">
    <citation type="submission" date="2014-01" db="EMBL/GenBank/DDBJ databases">
        <authorList>
            <person name="Zhang G."/>
            <person name="Jin J."/>
            <person name="Li Z.J."/>
            <person name="Wang S.W."/>
            <person name="Chen S.J."/>
            <person name="Wang S.M."/>
            <person name="Wang X.T."/>
            <person name="Li Y.H."/>
            <person name="Wang J."/>
            <person name="Yang C.K."/>
            <person name="Wang L."/>
        </authorList>
    </citation>
    <scope>NUCLEOTIDE SEQUENCE [LARGE SCALE GENOMIC DNA]</scope>
</reference>
<organism evidence="1 2">
    <name type="scientific">Serratia phage PS2</name>
    <dbReference type="NCBI Taxonomy" id="1481112"/>
    <lineage>
        <taxon>Viruses</taxon>
        <taxon>Duplodnaviria</taxon>
        <taxon>Heunggongvirae</taxon>
        <taxon>Uroviricota</taxon>
        <taxon>Caudoviricetes</taxon>
        <taxon>Muldoonvirus</taxon>
        <taxon>Muldoonvirus PS2</taxon>
    </lineage>
</organism>
<dbReference type="GeneID" id="19485007"/>
<dbReference type="Proteomes" id="UP000024445">
    <property type="component" value="Segment"/>
</dbReference>
<evidence type="ECO:0000313" key="2">
    <source>
        <dbReference type="Proteomes" id="UP000024445"/>
    </source>
</evidence>
<dbReference type="EMBL" id="KJ025957">
    <property type="protein sequence ID" value="AHY25370.1"/>
    <property type="molecule type" value="Genomic_DNA"/>
</dbReference>
<dbReference type="KEGG" id="vg:19485007"/>
<name>A0A023W535_9CAUD</name>
<dbReference type="OrthoDB" id="11029at10239"/>
<sequence>MKKLTHLYSALMHAHKDRVISMEEDQKYFHHMSPAMIFQEYCTLRIDAGRQSGKSTAAIDFAHDWINDGGDVILIGYKSTYNREFVARLKNLWLYRNSFDLPEWHDVKKRIHEFAGIRSFLGMDSRFRGIRLGRVLVLIDEPMDRLPEIRKIYEKYHQDVSPATSRTNYQLPVFMVLGCQ</sequence>
<accession>A0A023W535</accession>
<protein>
    <submittedName>
        <fullName evidence="1">Uncharacterized protein</fullName>
    </submittedName>
</protein>
<dbReference type="RefSeq" id="YP_009030171.1">
    <property type="nucleotide sequence ID" value="NC_024121.1"/>
</dbReference>
<gene>
    <name evidence="1" type="ORF">PS2_124</name>
</gene>